<dbReference type="eggNOG" id="KOG1703">
    <property type="taxonomic scope" value="Eukaryota"/>
</dbReference>
<dbReference type="SMR" id="Q18208"/>
<dbReference type="InterPro" id="IPR001781">
    <property type="entry name" value="Znf_LIM"/>
</dbReference>
<evidence type="ECO:0000256" key="2">
    <source>
        <dbReference type="ARBA" id="ARBA00022737"/>
    </source>
</evidence>
<organism evidence="7 8">
    <name type="scientific">Caenorhabditis elegans</name>
    <dbReference type="NCBI Taxonomy" id="6239"/>
    <lineage>
        <taxon>Eukaryota</taxon>
        <taxon>Metazoa</taxon>
        <taxon>Ecdysozoa</taxon>
        <taxon>Nematoda</taxon>
        <taxon>Chromadorea</taxon>
        <taxon>Rhabditida</taxon>
        <taxon>Rhabditina</taxon>
        <taxon>Rhabditomorpha</taxon>
        <taxon>Rhabditoidea</taxon>
        <taxon>Rhabditidae</taxon>
        <taxon>Peloderinae</taxon>
        <taxon>Caenorhabditis</taxon>
    </lineage>
</organism>
<dbReference type="WormBase" id="C26C6.6">
    <property type="protein sequence ID" value="CE05315"/>
    <property type="gene ID" value="WBGene00007740"/>
</dbReference>
<dbReference type="UCSC" id="C26C6.6">
    <property type="organism name" value="c. elegans"/>
</dbReference>
<sequence length="136" mass="16045">MTIEFINCAGCKAKIAEEDVEKNKVVFFLNRMWHRDHIQCIFCKLQISDNRYFRSSIDPMKPSCYACHIQTNHPSCTGCSLPVIERGLVAFNRLFHIDCFRCAICNKTIPQRKGFYERDMMFYDDVCYMLHIKDVL</sequence>
<dbReference type="Pfam" id="PF00412">
    <property type="entry name" value="LIM"/>
    <property type="match status" value="2"/>
</dbReference>
<evidence type="ECO:0000259" key="6">
    <source>
        <dbReference type="PROSITE" id="PS50023"/>
    </source>
</evidence>
<accession>Q18208</accession>
<dbReference type="KEGG" id="cel:CELE_C26C6.6"/>
<dbReference type="CTD" id="182934"/>
<dbReference type="PIR" id="T19479">
    <property type="entry name" value="T19479"/>
</dbReference>
<feature type="domain" description="LIM zinc-binding" evidence="6">
    <location>
        <begin position="6"/>
        <end position="71"/>
    </location>
</feature>
<evidence type="ECO:0000256" key="5">
    <source>
        <dbReference type="PROSITE-ProRule" id="PRU00125"/>
    </source>
</evidence>
<keyword evidence="3 5" id="KW-0862">Zinc</keyword>
<evidence type="ECO:0000256" key="3">
    <source>
        <dbReference type="ARBA" id="ARBA00022833"/>
    </source>
</evidence>
<dbReference type="AlphaFoldDB" id="Q18208"/>
<dbReference type="HOGENOM" id="CLU_122074_1_0_1"/>
<dbReference type="EMBL" id="BX284601">
    <property type="protein sequence ID" value="CAA96598.1"/>
    <property type="molecule type" value="Genomic_DNA"/>
</dbReference>
<dbReference type="OMA" id="CHIQTTH"/>
<keyword evidence="4 5" id="KW-0440">LIM domain</keyword>
<keyword evidence="1 5" id="KW-0479">Metal-binding</keyword>
<dbReference type="AGR" id="WB:WBGene00007740"/>
<evidence type="ECO:0000313" key="8">
    <source>
        <dbReference type="Proteomes" id="UP000001940"/>
    </source>
</evidence>
<keyword evidence="2" id="KW-0677">Repeat</keyword>
<dbReference type="PROSITE" id="PS00478">
    <property type="entry name" value="LIM_DOMAIN_1"/>
    <property type="match status" value="2"/>
</dbReference>
<dbReference type="RefSeq" id="NP_492106.1">
    <property type="nucleotide sequence ID" value="NM_059705.2"/>
</dbReference>
<dbReference type="FunFam" id="2.10.110.10:FF:000172">
    <property type="entry name" value="Protein CBG11874"/>
    <property type="match status" value="1"/>
</dbReference>
<proteinExistence type="predicted"/>
<dbReference type="Bgee" id="WBGene00007740">
    <property type="expression patterns" value="Expressed in larva and 4 other cell types or tissues"/>
</dbReference>
<dbReference type="PANTHER" id="PTHR24205:SF16">
    <property type="entry name" value="GH01042P-RELATED"/>
    <property type="match status" value="1"/>
</dbReference>
<dbReference type="PhylomeDB" id="Q18208"/>
<dbReference type="PANTHER" id="PTHR24205">
    <property type="entry name" value="FOUR AND A HALF LIM DOMAINS PROTEIN"/>
    <property type="match status" value="1"/>
</dbReference>
<gene>
    <name evidence="7 9" type="ORF">C26C6.6</name>
    <name evidence="7" type="ORF">CELE_C26C6.6</name>
</gene>
<dbReference type="PaxDb" id="6239-C26C6.6"/>
<dbReference type="SUPFAM" id="SSF57716">
    <property type="entry name" value="Glucocorticoid receptor-like (DNA-binding domain)"/>
    <property type="match status" value="1"/>
</dbReference>
<evidence type="ECO:0000313" key="7">
    <source>
        <dbReference type="EMBL" id="CAA96598.1"/>
    </source>
</evidence>
<evidence type="ECO:0000256" key="1">
    <source>
        <dbReference type="ARBA" id="ARBA00022723"/>
    </source>
</evidence>
<name>Q18208_CAEEL</name>
<evidence type="ECO:0000313" key="9">
    <source>
        <dbReference type="WormBase" id="C26C6.6"/>
    </source>
</evidence>
<dbReference type="Proteomes" id="UP000001940">
    <property type="component" value="Chromosome I"/>
</dbReference>
<protein>
    <submittedName>
        <fullName evidence="7">LIM zinc-binding domain-containing protein</fullName>
    </submittedName>
</protein>
<evidence type="ECO:0000256" key="4">
    <source>
        <dbReference type="ARBA" id="ARBA00023038"/>
    </source>
</evidence>
<dbReference type="Gene3D" id="2.10.110.10">
    <property type="entry name" value="Cysteine Rich Protein"/>
    <property type="match status" value="2"/>
</dbReference>
<dbReference type="FunCoup" id="Q18208">
    <property type="interactions" value="399"/>
</dbReference>
<dbReference type="OrthoDB" id="1112565at2759"/>
<dbReference type="GO" id="GO:0046872">
    <property type="term" value="F:metal ion binding"/>
    <property type="evidence" value="ECO:0007669"/>
    <property type="project" value="UniProtKB-KW"/>
</dbReference>
<dbReference type="InParanoid" id="Q18208"/>
<dbReference type="GeneID" id="182934"/>
<feature type="domain" description="LIM zinc-binding" evidence="6">
    <location>
        <begin position="74"/>
        <end position="134"/>
    </location>
</feature>
<reference evidence="7 8" key="1">
    <citation type="journal article" date="1998" name="Science">
        <title>Genome sequence of the nematode C. elegans: a platform for investigating biology.</title>
        <authorList>
            <consortium name="The C. elegans sequencing consortium"/>
            <person name="Sulson J.E."/>
            <person name="Waterston R."/>
        </authorList>
    </citation>
    <scope>NUCLEOTIDE SEQUENCE [LARGE SCALE GENOMIC DNA]</scope>
    <source>
        <strain evidence="7 8">Bristol N2</strain>
    </source>
</reference>
<keyword evidence="8" id="KW-1185">Reference proteome</keyword>
<dbReference type="STRING" id="6239.C26C6.6.1"/>
<dbReference type="SMART" id="SM00132">
    <property type="entry name" value="LIM"/>
    <property type="match status" value="2"/>
</dbReference>
<dbReference type="PROSITE" id="PS50023">
    <property type="entry name" value="LIM_DOMAIN_2"/>
    <property type="match status" value="2"/>
</dbReference>